<feature type="region of interest" description="Disordered" evidence="2">
    <location>
        <begin position="349"/>
        <end position="373"/>
    </location>
</feature>
<accession>A0A0F7UI17</accession>
<feature type="compositionally biased region" description="Basic and acidic residues" evidence="2">
    <location>
        <begin position="863"/>
        <end position="878"/>
    </location>
</feature>
<organism evidence="4">
    <name type="scientific">Neospora caninum (strain Liverpool)</name>
    <dbReference type="NCBI Taxonomy" id="572307"/>
    <lineage>
        <taxon>Eukaryota</taxon>
        <taxon>Sar</taxon>
        <taxon>Alveolata</taxon>
        <taxon>Apicomplexa</taxon>
        <taxon>Conoidasida</taxon>
        <taxon>Coccidia</taxon>
        <taxon>Eucoccidiorida</taxon>
        <taxon>Eimeriorina</taxon>
        <taxon>Sarcocystidae</taxon>
        <taxon>Neospora</taxon>
    </lineage>
</organism>
<keyword evidence="3" id="KW-0472">Membrane</keyword>
<evidence type="ECO:0008006" key="5">
    <source>
        <dbReference type="Google" id="ProtNLM"/>
    </source>
</evidence>
<feature type="region of interest" description="Disordered" evidence="2">
    <location>
        <begin position="653"/>
        <end position="773"/>
    </location>
</feature>
<feature type="region of interest" description="Disordered" evidence="2">
    <location>
        <begin position="1185"/>
        <end position="1219"/>
    </location>
</feature>
<evidence type="ECO:0000256" key="2">
    <source>
        <dbReference type="SAM" id="MobiDB-lite"/>
    </source>
</evidence>
<dbReference type="Pfam" id="PF04121">
    <property type="entry name" value="Nup84_Nup100"/>
    <property type="match status" value="1"/>
</dbReference>
<feature type="compositionally biased region" description="Low complexity" evidence="2">
    <location>
        <begin position="21"/>
        <end position="46"/>
    </location>
</feature>
<feature type="region of interest" description="Disordered" evidence="2">
    <location>
        <begin position="1820"/>
        <end position="1851"/>
    </location>
</feature>
<feature type="region of interest" description="Disordered" evidence="2">
    <location>
        <begin position="1435"/>
        <end position="1528"/>
    </location>
</feature>
<feature type="transmembrane region" description="Helical" evidence="3">
    <location>
        <begin position="1236"/>
        <end position="1252"/>
    </location>
</feature>
<feature type="region of interest" description="Disordered" evidence="2">
    <location>
        <begin position="200"/>
        <end position="221"/>
    </location>
</feature>
<feature type="compositionally biased region" description="Basic and acidic residues" evidence="2">
    <location>
        <begin position="1446"/>
        <end position="1463"/>
    </location>
</feature>
<dbReference type="GO" id="GO:0005643">
    <property type="term" value="C:nuclear pore"/>
    <property type="evidence" value="ECO:0007669"/>
    <property type="project" value="InterPro"/>
</dbReference>
<protein>
    <recommendedName>
        <fullName evidence="5">Transmembrane protein</fullName>
    </recommendedName>
</protein>
<feature type="region of interest" description="Disordered" evidence="2">
    <location>
        <begin position="11"/>
        <end position="67"/>
    </location>
</feature>
<feature type="coiled-coil region" evidence="1">
    <location>
        <begin position="1710"/>
        <end position="1737"/>
    </location>
</feature>
<feature type="region of interest" description="Disordered" evidence="2">
    <location>
        <begin position="795"/>
        <end position="818"/>
    </location>
</feature>
<feature type="region of interest" description="Disordered" evidence="2">
    <location>
        <begin position="1754"/>
        <end position="1782"/>
    </location>
</feature>
<keyword evidence="3" id="KW-1133">Transmembrane helix</keyword>
<feature type="region of interest" description="Disordered" evidence="2">
    <location>
        <begin position="1331"/>
        <end position="1402"/>
    </location>
</feature>
<feature type="compositionally biased region" description="Acidic residues" evidence="2">
    <location>
        <begin position="1754"/>
        <end position="1764"/>
    </location>
</feature>
<feature type="transmembrane region" description="Helical" evidence="3">
    <location>
        <begin position="1290"/>
        <end position="1310"/>
    </location>
</feature>
<evidence type="ECO:0000256" key="3">
    <source>
        <dbReference type="SAM" id="Phobius"/>
    </source>
</evidence>
<dbReference type="EMBL" id="LN714485">
    <property type="protein sequence ID" value="CEL69588.1"/>
    <property type="molecule type" value="Genomic_DNA"/>
</dbReference>
<reference evidence="4" key="1">
    <citation type="journal article" date="2015" name="PLoS ONE">
        <title>Comprehensive Evaluation of Toxoplasma gondii VEG and Neospora caninum LIV Genomes with Tachyzoite Stage Transcriptome and Proteome Defines Novel Transcript Features.</title>
        <authorList>
            <person name="Ramaprasad A."/>
            <person name="Mourier T."/>
            <person name="Naeem R."/>
            <person name="Malas T.B."/>
            <person name="Moussa E."/>
            <person name="Panigrahi A."/>
            <person name="Vermont S.J."/>
            <person name="Otto T.D."/>
            <person name="Wastling J."/>
            <person name="Pain A."/>
        </authorList>
    </citation>
    <scope>NUCLEOTIDE SEQUENCE</scope>
    <source>
        <strain evidence="4">Liverpool</strain>
    </source>
</reference>
<dbReference type="InterPro" id="IPR007252">
    <property type="entry name" value="Nup84/Nup107"/>
</dbReference>
<proteinExistence type="predicted"/>
<feature type="region of interest" description="Disordered" evidence="2">
    <location>
        <begin position="863"/>
        <end position="887"/>
    </location>
</feature>
<evidence type="ECO:0000313" key="4">
    <source>
        <dbReference type="EMBL" id="CEL69588.1"/>
    </source>
</evidence>
<gene>
    <name evidence="4" type="ORF">BN1204_052920</name>
</gene>
<keyword evidence="3" id="KW-0812">Transmembrane</keyword>
<feature type="compositionally biased region" description="Basic and acidic residues" evidence="2">
    <location>
        <begin position="1365"/>
        <end position="1394"/>
    </location>
</feature>
<feature type="region of interest" description="Disordered" evidence="2">
    <location>
        <begin position="98"/>
        <end position="155"/>
    </location>
</feature>
<dbReference type="GO" id="GO:0017056">
    <property type="term" value="F:structural constituent of nuclear pore"/>
    <property type="evidence" value="ECO:0007669"/>
    <property type="project" value="InterPro"/>
</dbReference>
<feature type="region of interest" description="Disordered" evidence="2">
    <location>
        <begin position="478"/>
        <end position="500"/>
    </location>
</feature>
<feature type="compositionally biased region" description="Basic and acidic residues" evidence="2">
    <location>
        <begin position="653"/>
        <end position="665"/>
    </location>
</feature>
<sequence>MVHVLVPGRFAACSPGGRGRSSSSSSSHSSKAMSTLSSSSSPSAPSQLTAAEPDPVEPPSTNACFDDGASDIAVLRQYIDLFEKTSSFALDPDFEASAPQPGVCRLNPTDRPASGALPSRDARRSVSAGEETGAPEGGDGVPCGAPGDTEAEPGDSEVHRLLGFRLRSTLQLLLLLRQTEILGMRLHRILREQRERKERLGRRRKTSYAEAHRKEAADDGEEEAFAVSEAVDAWALTSEMSEGQALRWIFARYRSVQVLVALEAWLQWEARDQAGRPFSSSPLFSVDRRFSGAGLAGFRDSAERHTQSMRVSVEKDASSASSSIGAPPASAPFYHADWPYVLPGSSCAAGEPQGKSGEAPRLSSSPSPAGPLVSALDRRETRAFFAGLWRLLRMGLLLEAEKQAVERGAAWLIEVIRGDEPWMEPYVSDDVDLSLQVSDVFSDQEIRLLSDTSPILKACLWPSGYSLQHVALAARAEGEESRAPHASPKRADSEKAERDLRSTSAWQNAGIAAALEKKQTGWYGEGKKGRSLLVHVCQRILAKQHDSTESLSVSSSASAPVSGASPCAPVDFAAVAGKGALGILGGLGVGETVETHRGGYGMEKFEQAIYGYLSGSLEAMEHVCTGWGDCLFALVRAVKASLIEGTLRCMRSHEPHGRFAGEPRRGGFLPPLPRRKHGAGGHAASGTGDVDGVPSTSSSARTDEDRDSVSTSPRKKRRTLEQHGSPPEFSHSLCGESPQPSPRYDLPDGHFSVGVEKDRREEGEGTKRKRTSLHDPLRILLTDFLHPQSPACGEEANTAQQVDGLRTREGGPETVDEESGEKVCCCGRAWAPEDEGEAREGARALLGYEELAAAGGDTRECREAEGARNTDEGGRSETVDEPSFFSGEERCAKQVDEGVLALFFNIMNDLPLFLRRFVPSPHSRKRIETEGVDELRLLQLFLIFHFLQKSSSLAAPPRGLPEDDEKAERSLYAKSIKKILRKTFRYGPRLVLPRRERGQGEEAPSDLVTVCCSPSLPFQEFTAFLVVLQGDLQRPFLSFPSSLASPASLPVPRSPLPLSPRGLGECPSEDAHDGEGLSLKDADFLVGGFVAQLLQRLPVVDVLSHAKTVEFLRYVSAERRVKLLSDWLWRRFAARLWESREGRELLEACVCWIASNFPQDVLHVALRCAERGWRCARPFMVGRGASAKRGEGDAASDGEDELREATVSDGHEDEDDSQEERLIFDETHEETPVERLQFSVFLILSVFSLYYLNRKFESRVDQPLVRLLKNTAATSSLLPRSSAASSTTRWLLLLGLYCLGVIAHLGLLGLCLDLRGLVRLARGLLRRADAGDAPVEPNAPEEAAPRGPSRSGRDGETPVSPSQERTARRLFRDAGEADEPSSEKNSEEKAETEKRRKRESRPVSGLGDWIRFAVDPGLVSPVLDLLLQELDAPEVSAGARASTRKRREDEEDRRPDAARDAERPPLPARRSESATLCLPAETERDGKAALESSEEPETGHDLRSRPSTVSFVSCDEPSHSPSSLRPPLDPIEKLRTALVGGAPVLRLRDGALVPTAHLVQFHDLLTASSLSGAVARALAPAAVSETQGPCVRQPSTVGDGEASSILSAAAALFRTSALFAQSETRSPGASCGAVSQSQVRSANSCSAPASARAASEEGREFFPLFADRRREEEAAALGALELESRLQLEQLSRRVATLLHRADEARVPSIAEKDRRVKQRQAMLTQLEKERRRLKTHASLASLFHVPCFVEEDLASDPDDDEGPGDVARRPGGAESGLEAGQRVREGRGRAALLVLLRAELLGLAQQLVVLWSRVAHRERETKAERGAREGREPRRAADRTKGNAGDEERRDCRSAAGVIVFASEVLATTASRFQKAETVLQQALALGDFPS</sequence>
<name>A0A0F7UI17_NEOCL</name>
<feature type="compositionally biased region" description="Basic and acidic residues" evidence="2">
    <location>
        <begin position="755"/>
        <end position="773"/>
    </location>
</feature>
<evidence type="ECO:0000256" key="1">
    <source>
        <dbReference type="SAM" id="Coils"/>
    </source>
</evidence>
<feature type="compositionally biased region" description="Low complexity" evidence="2">
    <location>
        <begin position="1331"/>
        <end position="1342"/>
    </location>
</feature>
<keyword evidence="1" id="KW-0175">Coiled coil</keyword>